<evidence type="ECO:0000256" key="1">
    <source>
        <dbReference type="ARBA" id="ARBA00022801"/>
    </source>
</evidence>
<dbReference type="Proteomes" id="UP000283509">
    <property type="component" value="Unassembled WGS sequence"/>
</dbReference>
<dbReference type="InterPro" id="IPR000073">
    <property type="entry name" value="AB_hydrolase_1"/>
</dbReference>
<organism evidence="3 4">
    <name type="scientific">Penaeus vannamei</name>
    <name type="common">Whiteleg shrimp</name>
    <name type="synonym">Litopenaeus vannamei</name>
    <dbReference type="NCBI Taxonomy" id="6689"/>
    <lineage>
        <taxon>Eukaryota</taxon>
        <taxon>Metazoa</taxon>
        <taxon>Ecdysozoa</taxon>
        <taxon>Arthropoda</taxon>
        <taxon>Crustacea</taxon>
        <taxon>Multicrustacea</taxon>
        <taxon>Malacostraca</taxon>
        <taxon>Eumalacostraca</taxon>
        <taxon>Eucarida</taxon>
        <taxon>Decapoda</taxon>
        <taxon>Dendrobranchiata</taxon>
        <taxon>Penaeoidea</taxon>
        <taxon>Penaeidae</taxon>
        <taxon>Penaeus</taxon>
    </lineage>
</organism>
<dbReference type="SUPFAM" id="SSF53474">
    <property type="entry name" value="alpha/beta-Hydrolases"/>
    <property type="match status" value="1"/>
</dbReference>
<keyword evidence="1" id="KW-0378">Hydrolase</keyword>
<proteinExistence type="predicted"/>
<dbReference type="GO" id="GO:0004301">
    <property type="term" value="F:epoxide hydrolase activity"/>
    <property type="evidence" value="ECO:0007669"/>
    <property type="project" value="TreeGrafter"/>
</dbReference>
<dbReference type="InterPro" id="IPR029058">
    <property type="entry name" value="AB_hydrolase_fold"/>
</dbReference>
<protein>
    <submittedName>
        <fullName evidence="3">Haloalkane dehalogenase</fullName>
    </submittedName>
</protein>
<feature type="domain" description="AB hydrolase-1" evidence="2">
    <location>
        <begin position="95"/>
        <end position="337"/>
    </location>
</feature>
<accession>A0A3R7SVB0</accession>
<reference evidence="3 4" key="2">
    <citation type="submission" date="2019-01" db="EMBL/GenBank/DDBJ databases">
        <title>The decoding of complex shrimp genome reveals the adaptation for benthos swimmer, frequently molting mechanism and breeding impact on genome.</title>
        <authorList>
            <person name="Sun Y."/>
            <person name="Gao Y."/>
            <person name="Yu Y."/>
        </authorList>
    </citation>
    <scope>NUCLEOTIDE SEQUENCE [LARGE SCALE GENOMIC DNA]</scope>
    <source>
        <tissue evidence="3">Muscle</tissue>
    </source>
</reference>
<dbReference type="PANTHER" id="PTHR42977">
    <property type="entry name" value="HYDROLASE-RELATED"/>
    <property type="match status" value="1"/>
</dbReference>
<dbReference type="InterPro" id="IPR000639">
    <property type="entry name" value="Epox_hydrolase-like"/>
</dbReference>
<evidence type="ECO:0000259" key="2">
    <source>
        <dbReference type="Pfam" id="PF00561"/>
    </source>
</evidence>
<dbReference type="NCBIfam" id="NF002043">
    <property type="entry name" value="PRK00870.1"/>
    <property type="match status" value="1"/>
</dbReference>
<dbReference type="OrthoDB" id="408373at2759"/>
<sequence length="353" mass="39623">MSNAKHLLKRLVLFPLIILTSQLLHIAKQFILTIIDLFVQKKHPGVVRTPEERFQGLEALGYTFKANYVELPIGGGKTLPRVHYIDEGPSDAKETILCLHGEPSWSFLYRHMIPVFTKEGYRVIAPDFIGFGKSDKFTYPDAYNHDLHRMTLRLLLDNLGVSNVTLVCQDWGGITGLSVVKDSPHFFSRLVVMNTGLPAGTQLSLSTIARITPFLLWRSLAQLFGTALPVYHVFKKAVRNAQPAVLEGYSAPFPSSEYKAGAAKWPLLVPLTSNTPVAVDMQETRDFLRQKWKSPFLIMFSDRDPITRGQDKTFLKLQPHATCKTVHGAGHFLQEDKGEEIASHIVSFINGKL</sequence>
<evidence type="ECO:0000313" key="4">
    <source>
        <dbReference type="Proteomes" id="UP000283509"/>
    </source>
</evidence>
<dbReference type="PRINTS" id="PR00111">
    <property type="entry name" value="ABHYDROLASE"/>
</dbReference>
<dbReference type="Pfam" id="PF00561">
    <property type="entry name" value="Abhydrolase_1"/>
    <property type="match status" value="1"/>
</dbReference>
<dbReference type="PANTHER" id="PTHR42977:SF3">
    <property type="entry name" value="AB HYDROLASE-1 DOMAIN-CONTAINING PROTEIN"/>
    <property type="match status" value="1"/>
</dbReference>
<dbReference type="STRING" id="6689.A0A3R7SVB0"/>
<gene>
    <name evidence="3" type="ORF">C7M84_004622</name>
</gene>
<comment type="caution">
    <text evidence="3">The sequence shown here is derived from an EMBL/GenBank/DDBJ whole genome shotgun (WGS) entry which is preliminary data.</text>
</comment>
<dbReference type="InterPro" id="IPR051340">
    <property type="entry name" value="Haloalkane_dehalogenase"/>
</dbReference>
<name>A0A3R7SVB0_PENVA</name>
<keyword evidence="4" id="KW-1185">Reference proteome</keyword>
<dbReference type="Gene3D" id="3.40.50.1820">
    <property type="entry name" value="alpha/beta hydrolase"/>
    <property type="match status" value="1"/>
</dbReference>
<evidence type="ECO:0000313" key="3">
    <source>
        <dbReference type="EMBL" id="ROT76807.1"/>
    </source>
</evidence>
<dbReference type="EMBL" id="QCYY01001609">
    <property type="protein sequence ID" value="ROT76807.1"/>
    <property type="molecule type" value="Genomic_DNA"/>
</dbReference>
<reference evidence="3 4" key="1">
    <citation type="submission" date="2018-04" db="EMBL/GenBank/DDBJ databases">
        <authorList>
            <person name="Zhang X."/>
            <person name="Yuan J."/>
            <person name="Li F."/>
            <person name="Xiang J."/>
        </authorList>
    </citation>
    <scope>NUCLEOTIDE SEQUENCE [LARGE SCALE GENOMIC DNA]</scope>
    <source>
        <tissue evidence="3">Muscle</tissue>
    </source>
</reference>
<dbReference type="PRINTS" id="PR00412">
    <property type="entry name" value="EPOXHYDRLASE"/>
</dbReference>
<dbReference type="AlphaFoldDB" id="A0A3R7SVB0"/>